<feature type="transmembrane region" description="Helical" evidence="2">
    <location>
        <begin position="6"/>
        <end position="26"/>
    </location>
</feature>
<dbReference type="RefSeq" id="WP_121242393.1">
    <property type="nucleotide sequence ID" value="NZ_BHVV01000003.1"/>
</dbReference>
<protein>
    <submittedName>
        <fullName evidence="3">Cytochrome c oxidase cbb3-type subunit 4</fullName>
    </submittedName>
</protein>
<reference evidence="3 4" key="1">
    <citation type="submission" date="2018-10" db="EMBL/GenBank/DDBJ databases">
        <title>Genomic Encyclopedia of Type Strains, Phase IV (KMG-IV): sequencing the most valuable type-strain genomes for metagenomic binning, comparative biology and taxonomic classification.</title>
        <authorList>
            <person name="Goeker M."/>
        </authorList>
    </citation>
    <scope>NUCLEOTIDE SEQUENCE [LARGE SCALE GENOMIC DNA]</scope>
    <source>
        <strain evidence="3 4">DSM 26916</strain>
    </source>
</reference>
<sequence length="59" mass="6652">MDINDLRSIITVLVFLAFVGIVWWAYSDRRKDAYDKAARSVLEDDTPPSAERGAGQTNH</sequence>
<dbReference type="Proteomes" id="UP000268908">
    <property type="component" value="Unassembled WGS sequence"/>
</dbReference>
<evidence type="ECO:0000313" key="4">
    <source>
        <dbReference type="Proteomes" id="UP000268908"/>
    </source>
</evidence>
<dbReference type="Pfam" id="PF05545">
    <property type="entry name" value="FixQ"/>
    <property type="match status" value="1"/>
</dbReference>
<organism evidence="3 4">
    <name type="scientific">Sulfurisoma sediminicola</name>
    <dbReference type="NCBI Taxonomy" id="1381557"/>
    <lineage>
        <taxon>Bacteria</taxon>
        <taxon>Pseudomonadati</taxon>
        <taxon>Pseudomonadota</taxon>
        <taxon>Betaproteobacteria</taxon>
        <taxon>Nitrosomonadales</taxon>
        <taxon>Sterolibacteriaceae</taxon>
        <taxon>Sulfurisoma</taxon>
    </lineage>
</organism>
<dbReference type="InterPro" id="IPR008621">
    <property type="entry name" value="Cbb3-typ_cyt_oxidase_comp"/>
</dbReference>
<gene>
    <name evidence="3" type="ORF">DFR35_2205</name>
</gene>
<dbReference type="AlphaFoldDB" id="A0A497XAK0"/>
<keyword evidence="4" id="KW-1185">Reference proteome</keyword>
<dbReference type="EMBL" id="RCCI01000006">
    <property type="protein sequence ID" value="RLJ63577.1"/>
    <property type="molecule type" value="Genomic_DNA"/>
</dbReference>
<evidence type="ECO:0000256" key="2">
    <source>
        <dbReference type="SAM" id="Phobius"/>
    </source>
</evidence>
<dbReference type="CDD" id="cd01324">
    <property type="entry name" value="cbb3_Oxidase_CcoQ"/>
    <property type="match status" value="1"/>
</dbReference>
<feature type="region of interest" description="Disordered" evidence="1">
    <location>
        <begin position="40"/>
        <end position="59"/>
    </location>
</feature>
<keyword evidence="2" id="KW-1133">Transmembrane helix</keyword>
<keyword evidence="2" id="KW-0472">Membrane</keyword>
<accession>A0A497XAK0</accession>
<evidence type="ECO:0000313" key="3">
    <source>
        <dbReference type="EMBL" id="RLJ63577.1"/>
    </source>
</evidence>
<proteinExistence type="predicted"/>
<name>A0A497XAK0_9PROT</name>
<comment type="caution">
    <text evidence="3">The sequence shown here is derived from an EMBL/GenBank/DDBJ whole genome shotgun (WGS) entry which is preliminary data.</text>
</comment>
<keyword evidence="2" id="KW-0812">Transmembrane</keyword>
<evidence type="ECO:0000256" key="1">
    <source>
        <dbReference type="SAM" id="MobiDB-lite"/>
    </source>
</evidence>
<dbReference type="OrthoDB" id="8604580at2"/>